<name>A0A9D2KR09_9BACT</name>
<accession>A0A9D2KR09</accession>
<dbReference type="EMBL" id="DWZD01000046">
    <property type="protein sequence ID" value="HJA79543.1"/>
    <property type="molecule type" value="Genomic_DNA"/>
</dbReference>
<evidence type="ECO:0008006" key="4">
    <source>
        <dbReference type="Google" id="ProtNLM"/>
    </source>
</evidence>
<feature type="transmembrane region" description="Helical" evidence="1">
    <location>
        <begin position="16"/>
        <end position="37"/>
    </location>
</feature>
<dbReference type="Proteomes" id="UP000823821">
    <property type="component" value="Unassembled WGS sequence"/>
</dbReference>
<keyword evidence="1" id="KW-0472">Membrane</keyword>
<evidence type="ECO:0000256" key="1">
    <source>
        <dbReference type="SAM" id="Phobius"/>
    </source>
</evidence>
<evidence type="ECO:0000313" key="3">
    <source>
        <dbReference type="Proteomes" id="UP000823821"/>
    </source>
</evidence>
<keyword evidence="1" id="KW-0812">Transmembrane</keyword>
<keyword evidence="1" id="KW-1133">Transmembrane helix</keyword>
<organism evidence="2 3">
    <name type="scientific">Candidatus Desulfovibrio intestinavium</name>
    <dbReference type="NCBI Taxonomy" id="2838534"/>
    <lineage>
        <taxon>Bacteria</taxon>
        <taxon>Pseudomonadati</taxon>
        <taxon>Thermodesulfobacteriota</taxon>
        <taxon>Desulfovibrionia</taxon>
        <taxon>Desulfovibrionales</taxon>
        <taxon>Desulfovibrionaceae</taxon>
        <taxon>Desulfovibrio</taxon>
    </lineage>
</organism>
<dbReference type="AlphaFoldDB" id="A0A9D2KR09"/>
<sequence length="49" mass="6294">MEFQTFYQYFLHTKEWAYLLMFVTLPLYVVFWNLVLYRPGDNDRRRRKK</sequence>
<evidence type="ECO:0000313" key="2">
    <source>
        <dbReference type="EMBL" id="HJA79543.1"/>
    </source>
</evidence>
<gene>
    <name evidence="2" type="ORF">H9784_08285</name>
</gene>
<proteinExistence type="predicted"/>
<reference evidence="2" key="2">
    <citation type="submission" date="2021-04" db="EMBL/GenBank/DDBJ databases">
        <authorList>
            <person name="Gilroy R."/>
        </authorList>
    </citation>
    <scope>NUCLEOTIDE SEQUENCE</scope>
    <source>
        <strain evidence="2">5032</strain>
    </source>
</reference>
<reference evidence="2" key="1">
    <citation type="journal article" date="2021" name="PeerJ">
        <title>Extensive microbial diversity within the chicken gut microbiome revealed by metagenomics and culture.</title>
        <authorList>
            <person name="Gilroy R."/>
            <person name="Ravi A."/>
            <person name="Getino M."/>
            <person name="Pursley I."/>
            <person name="Horton D.L."/>
            <person name="Alikhan N.F."/>
            <person name="Baker D."/>
            <person name="Gharbi K."/>
            <person name="Hall N."/>
            <person name="Watson M."/>
            <person name="Adriaenssens E.M."/>
            <person name="Foster-Nyarko E."/>
            <person name="Jarju S."/>
            <person name="Secka A."/>
            <person name="Antonio M."/>
            <person name="Oren A."/>
            <person name="Chaudhuri R.R."/>
            <person name="La Ragione R."/>
            <person name="Hildebrand F."/>
            <person name="Pallen M.J."/>
        </authorList>
    </citation>
    <scope>NUCLEOTIDE SEQUENCE</scope>
    <source>
        <strain evidence="2">5032</strain>
    </source>
</reference>
<comment type="caution">
    <text evidence="2">The sequence shown here is derived from an EMBL/GenBank/DDBJ whole genome shotgun (WGS) entry which is preliminary data.</text>
</comment>
<protein>
    <recommendedName>
        <fullName evidence="4">Hmc operon protein 4</fullName>
    </recommendedName>
</protein>